<dbReference type="PROSITE" id="PS01129">
    <property type="entry name" value="PSI_RLU"/>
    <property type="match status" value="1"/>
</dbReference>
<dbReference type="PANTHER" id="PTHR21600:SF89">
    <property type="entry name" value="RIBOSOMAL LARGE SUBUNIT PSEUDOURIDINE SYNTHASE A"/>
    <property type="match status" value="1"/>
</dbReference>
<dbReference type="InterPro" id="IPR006145">
    <property type="entry name" value="PsdUridine_synth_RsuA/RluA"/>
</dbReference>
<dbReference type="Proteomes" id="UP000263900">
    <property type="component" value="Chromosome"/>
</dbReference>
<dbReference type="InterPro" id="IPR006224">
    <property type="entry name" value="PsdUridine_synth_RluA-like_CS"/>
</dbReference>
<sequence length="574" mass="65054">MWYFCGLNECKHLRANSGSRISYFLEEAIRGIGLPARFTFPFYYAPHPLAIIAATELQQYLETQTHLDHNFGLDADAEGMAIGKMFGVLVVQDREGKLGYLSAFSGKLADSNDHPEFVPPVFDMLAEDSFFLQGAAIINTINARLEAIESDKKYQQLRLDLERFTTQSLQETGALRKQLKSNKEGRKQVREQERNKLGAQDYAALEADLIRQSLHDKRALNLLTNQWEQVLDETRTGLAPFEQAIDLLKNERKERSAALQEQLFEQYMFLNKDGKNKSLQDIFSLTAFGKPPAAAGECATPKLLQFAFANGYRPLAMAEFWWGAPPKSEIRKHKQYYPACTGKCKPILAHMLEGMAVDENPFLHIAEASSALEIVYEDDSLIVVNKPAGLRSVPGVDIQESVYTRLQSLLGDAEPLMVHRLDMDTSGLLVVAKTPQAHKHIQRQFLQGTVRKRYRALLSKVIDKPEGEIDLPLSADLYNRPRQLVCFETGKKSITRWKVIKRYESTTKVDLWPLTGRTHQLRMHSAHALGLNAPIVGDDLYGTVSERMYLHAAHLEFMHPRTKEKISFEVEEGF</sequence>
<dbReference type="Gene3D" id="3.30.2350.10">
    <property type="entry name" value="Pseudouridine synthase"/>
    <property type="match status" value="1"/>
</dbReference>
<dbReference type="GO" id="GO:0140098">
    <property type="term" value="F:catalytic activity, acting on RNA"/>
    <property type="evidence" value="ECO:0007669"/>
    <property type="project" value="UniProtKB-ARBA"/>
</dbReference>
<dbReference type="SUPFAM" id="SSF55120">
    <property type="entry name" value="Pseudouridine synthase"/>
    <property type="match status" value="1"/>
</dbReference>
<dbReference type="KEGG" id="pseg:D3H65_20195"/>
<feature type="domain" description="Pseudouridine synthase RsuA/RluA-like" evidence="1">
    <location>
        <begin position="381"/>
        <end position="527"/>
    </location>
</feature>
<dbReference type="OrthoDB" id="9807829at2"/>
<dbReference type="PANTHER" id="PTHR21600">
    <property type="entry name" value="MITOCHONDRIAL RNA PSEUDOURIDINE SYNTHASE"/>
    <property type="match status" value="1"/>
</dbReference>
<dbReference type="GO" id="GO:0009982">
    <property type="term" value="F:pseudouridine synthase activity"/>
    <property type="evidence" value="ECO:0007669"/>
    <property type="project" value="InterPro"/>
</dbReference>
<name>A0A3B7MQU6_9BACT</name>
<protein>
    <submittedName>
        <fullName evidence="2">RNA pseudouridine synthase</fullName>
    </submittedName>
</protein>
<evidence type="ECO:0000313" key="3">
    <source>
        <dbReference type="Proteomes" id="UP000263900"/>
    </source>
</evidence>
<evidence type="ECO:0000313" key="2">
    <source>
        <dbReference type="EMBL" id="AXY76167.1"/>
    </source>
</evidence>
<evidence type="ECO:0000259" key="1">
    <source>
        <dbReference type="Pfam" id="PF00849"/>
    </source>
</evidence>
<dbReference type="AlphaFoldDB" id="A0A3B7MQU6"/>
<dbReference type="Pfam" id="PF00849">
    <property type="entry name" value="PseudoU_synth_2"/>
    <property type="match status" value="1"/>
</dbReference>
<reference evidence="2 3" key="1">
    <citation type="submission" date="2018-09" db="EMBL/GenBank/DDBJ databases">
        <title>Genome sequencing of strain 6GH32-13.</title>
        <authorList>
            <person name="Weon H.-Y."/>
            <person name="Heo J."/>
            <person name="Kwon S.-W."/>
        </authorList>
    </citation>
    <scope>NUCLEOTIDE SEQUENCE [LARGE SCALE GENOMIC DNA]</scope>
    <source>
        <strain evidence="2 3">5GH32-13</strain>
    </source>
</reference>
<keyword evidence="3" id="KW-1185">Reference proteome</keyword>
<dbReference type="InterPro" id="IPR020103">
    <property type="entry name" value="PsdUridine_synth_cat_dom_sf"/>
</dbReference>
<dbReference type="CDD" id="cd02869">
    <property type="entry name" value="PseudoU_synth_RluA_like"/>
    <property type="match status" value="1"/>
</dbReference>
<dbReference type="InterPro" id="IPR050188">
    <property type="entry name" value="RluA_PseudoU_synthase"/>
</dbReference>
<gene>
    <name evidence="2" type="ORF">D3H65_20195</name>
</gene>
<proteinExistence type="predicted"/>
<accession>A0A3B7MQU6</accession>
<organism evidence="2 3">
    <name type="scientific">Paraflavitalea soli</name>
    <dbReference type="NCBI Taxonomy" id="2315862"/>
    <lineage>
        <taxon>Bacteria</taxon>
        <taxon>Pseudomonadati</taxon>
        <taxon>Bacteroidota</taxon>
        <taxon>Chitinophagia</taxon>
        <taxon>Chitinophagales</taxon>
        <taxon>Chitinophagaceae</taxon>
        <taxon>Paraflavitalea</taxon>
    </lineage>
</organism>
<dbReference type="EMBL" id="CP032157">
    <property type="protein sequence ID" value="AXY76167.1"/>
    <property type="molecule type" value="Genomic_DNA"/>
</dbReference>
<dbReference type="GO" id="GO:0000455">
    <property type="term" value="P:enzyme-directed rRNA pseudouridine synthesis"/>
    <property type="evidence" value="ECO:0007669"/>
    <property type="project" value="TreeGrafter"/>
</dbReference>
<dbReference type="GO" id="GO:0003723">
    <property type="term" value="F:RNA binding"/>
    <property type="evidence" value="ECO:0007669"/>
    <property type="project" value="InterPro"/>
</dbReference>